<feature type="compositionally biased region" description="Basic and acidic residues" evidence="3">
    <location>
        <begin position="125"/>
        <end position="144"/>
    </location>
</feature>
<evidence type="ECO:0000313" key="5">
    <source>
        <dbReference type="EMBL" id="TRM68924.1"/>
    </source>
</evidence>
<dbReference type="Proteomes" id="UP000320762">
    <property type="component" value="Unassembled WGS sequence"/>
</dbReference>
<keyword evidence="6" id="KW-1185">Reference proteome</keyword>
<dbReference type="InterPro" id="IPR050987">
    <property type="entry name" value="AtrR-like"/>
</dbReference>
<dbReference type="InterPro" id="IPR007219">
    <property type="entry name" value="XnlR_reg_dom"/>
</dbReference>
<evidence type="ECO:0000313" key="6">
    <source>
        <dbReference type="Proteomes" id="UP000320762"/>
    </source>
</evidence>
<evidence type="ECO:0000256" key="2">
    <source>
        <dbReference type="ARBA" id="ARBA00023242"/>
    </source>
</evidence>
<accession>A0A550CVW3</accession>
<dbReference type="PANTHER" id="PTHR46910:SF38">
    <property type="entry name" value="ZN(2)-C6 FUNGAL-TYPE DOMAIN-CONTAINING PROTEIN"/>
    <property type="match status" value="1"/>
</dbReference>
<dbReference type="EMBL" id="VDMD01000001">
    <property type="protein sequence ID" value="TRM68924.1"/>
    <property type="molecule type" value="Genomic_DNA"/>
</dbReference>
<comment type="caution">
    <text evidence="5">The sequence shown here is derived from an EMBL/GenBank/DDBJ whole genome shotgun (WGS) entry which is preliminary data.</text>
</comment>
<feature type="domain" description="Zn(2)-C6 fungal-type" evidence="4">
    <location>
        <begin position="26"/>
        <end position="59"/>
    </location>
</feature>
<feature type="region of interest" description="Disordered" evidence="3">
    <location>
        <begin position="853"/>
        <end position="885"/>
    </location>
</feature>
<dbReference type="GO" id="GO:0003677">
    <property type="term" value="F:DNA binding"/>
    <property type="evidence" value="ECO:0007669"/>
    <property type="project" value="InterPro"/>
</dbReference>
<feature type="compositionally biased region" description="Polar residues" evidence="3">
    <location>
        <begin position="869"/>
        <end position="885"/>
    </location>
</feature>
<evidence type="ECO:0000256" key="1">
    <source>
        <dbReference type="ARBA" id="ARBA00022723"/>
    </source>
</evidence>
<dbReference type="STRING" id="97359.A0A550CVW3"/>
<dbReference type="AlphaFoldDB" id="A0A550CVW3"/>
<dbReference type="Gene3D" id="4.10.240.10">
    <property type="entry name" value="Zn(2)-C6 fungal-type DNA-binding domain"/>
    <property type="match status" value="1"/>
</dbReference>
<protein>
    <submittedName>
        <fullName evidence="5">Fungal-specific transcription factor domain-containing protein</fullName>
    </submittedName>
</protein>
<feature type="compositionally biased region" description="Low complexity" evidence="3">
    <location>
        <begin position="96"/>
        <end position="115"/>
    </location>
</feature>
<feature type="region of interest" description="Disordered" evidence="3">
    <location>
        <begin position="651"/>
        <end position="675"/>
    </location>
</feature>
<dbReference type="SMART" id="SM00066">
    <property type="entry name" value="GAL4"/>
    <property type="match status" value="1"/>
</dbReference>
<dbReference type="PROSITE" id="PS00463">
    <property type="entry name" value="ZN2_CY6_FUNGAL_1"/>
    <property type="match status" value="1"/>
</dbReference>
<feature type="region of interest" description="Disordered" evidence="3">
    <location>
        <begin position="90"/>
        <end position="156"/>
    </location>
</feature>
<dbReference type="InterPro" id="IPR001138">
    <property type="entry name" value="Zn2Cys6_DnaBD"/>
</dbReference>
<dbReference type="PROSITE" id="PS50048">
    <property type="entry name" value="ZN2_CY6_FUNGAL_2"/>
    <property type="match status" value="1"/>
</dbReference>
<dbReference type="GO" id="GO:0008270">
    <property type="term" value="F:zinc ion binding"/>
    <property type="evidence" value="ECO:0007669"/>
    <property type="project" value="InterPro"/>
</dbReference>
<evidence type="ECO:0000259" key="4">
    <source>
        <dbReference type="PROSITE" id="PS50048"/>
    </source>
</evidence>
<dbReference type="SUPFAM" id="SSF57701">
    <property type="entry name" value="Zn2/Cys6 DNA-binding domain"/>
    <property type="match status" value="1"/>
</dbReference>
<name>A0A550CVW3_9AGAR</name>
<gene>
    <name evidence="5" type="ORF">BD626DRAFT_472387</name>
</gene>
<dbReference type="CDD" id="cd12148">
    <property type="entry name" value="fungal_TF_MHR"/>
    <property type="match status" value="1"/>
</dbReference>
<organism evidence="5 6">
    <name type="scientific">Schizophyllum amplum</name>
    <dbReference type="NCBI Taxonomy" id="97359"/>
    <lineage>
        <taxon>Eukaryota</taxon>
        <taxon>Fungi</taxon>
        <taxon>Dikarya</taxon>
        <taxon>Basidiomycota</taxon>
        <taxon>Agaricomycotina</taxon>
        <taxon>Agaricomycetes</taxon>
        <taxon>Agaricomycetidae</taxon>
        <taxon>Agaricales</taxon>
        <taxon>Schizophyllaceae</taxon>
        <taxon>Schizophyllum</taxon>
    </lineage>
</organism>
<dbReference type="InterPro" id="IPR036864">
    <property type="entry name" value="Zn2-C6_fun-type_DNA-bd_sf"/>
</dbReference>
<dbReference type="SMART" id="SM00906">
    <property type="entry name" value="Fungal_trans"/>
    <property type="match status" value="1"/>
</dbReference>
<dbReference type="Pfam" id="PF04082">
    <property type="entry name" value="Fungal_trans"/>
    <property type="match status" value="1"/>
</dbReference>
<keyword evidence="1" id="KW-0479">Metal-binding</keyword>
<sequence length="885" mass="99901">MASQSQASSSMSNADLLLKRKKADRACDYCRRRKARCDADPLSGRTCMNCTLNQVECTFDDTMKKQTMNRNYIEALEARITELQNRVTELETQLQSYDSSHPSPGSSSDNAGSSSTPKDFVAKALSRDDRRQATPPKDQVESWEKTFPPSEEFDPDSAGFIQSMKNLDIGRDYVRHMGRSSTAYLIWQAIHLRTAEDKNLADRFYFTRRLDYWLPRPWELEISAPARPTFIFPERVLLHNLVNLYFEHVNALFPVIHRPTFMEQLNTMAHAGDTNFACILLVVCAIGARYSDDPRVLADPSASKHSAGWSYYSQVEMVRKPMIIPPKLQDIQIHCLSVLFMYAASMVVGLHVWTRIGVAIRFAQDAGAHRRRTRKKITIEDELWNRCFWILVGFDRIFSATLGRACAIQDEEFSIRYPMEVDDEYWDPPDPDQAWKQPPEKPAVASTFVAWIRLTRIVEMTLRTIYTINRTQLFAGVIEEGWERQVITELDSALNKWQDVLPQHLRWNPEETNIDYLDHQMFLQTFYTHTQILIHKPFITPLENSRPVGLPSLEICTSAARSCAHAIDVHLKRSHRLQPYAMSAISSAGVVLILSLWTKEKATSGHSVDRLKEYKEVNMCMDYMKALETRWVTAGRFWDILSGLSAAHKNLGKRGRDGTDTGGAAPFKLPPQEASTETAPYNFMDLMSPSEQFLHSRVPDTPSSRMAETPDSTSATAGASVPPAPTPTLHEWFNGAAGTELLRDPAYNAMQQGMQVPGELAAGRVPSAGDVNSNSGLAPTGNVHPTDGGISTIDFASSETWIRQLSTSQMEQMLAYPPEEMASNPGMDEAWQMWANTLPPDFEPWSTAVSAQQLPQVEPSPPEFFPYPQEQSYQDAGSSERPSWF</sequence>
<dbReference type="PANTHER" id="PTHR46910">
    <property type="entry name" value="TRANSCRIPTION FACTOR PDR1"/>
    <property type="match status" value="1"/>
</dbReference>
<evidence type="ECO:0000256" key="3">
    <source>
        <dbReference type="SAM" id="MobiDB-lite"/>
    </source>
</evidence>
<dbReference type="CDD" id="cd00067">
    <property type="entry name" value="GAL4"/>
    <property type="match status" value="1"/>
</dbReference>
<proteinExistence type="predicted"/>
<keyword evidence="2" id="KW-0539">Nucleus</keyword>
<dbReference type="GO" id="GO:0000981">
    <property type="term" value="F:DNA-binding transcription factor activity, RNA polymerase II-specific"/>
    <property type="evidence" value="ECO:0007669"/>
    <property type="project" value="InterPro"/>
</dbReference>
<feature type="compositionally biased region" description="Polar residues" evidence="3">
    <location>
        <begin position="701"/>
        <end position="717"/>
    </location>
</feature>
<dbReference type="OrthoDB" id="4456959at2759"/>
<reference evidence="5 6" key="1">
    <citation type="journal article" date="2019" name="New Phytol.">
        <title>Comparative genomics reveals unique wood-decay strategies and fruiting body development in the Schizophyllaceae.</title>
        <authorList>
            <person name="Almasi E."/>
            <person name="Sahu N."/>
            <person name="Krizsan K."/>
            <person name="Balint B."/>
            <person name="Kovacs G.M."/>
            <person name="Kiss B."/>
            <person name="Cseklye J."/>
            <person name="Drula E."/>
            <person name="Henrissat B."/>
            <person name="Nagy I."/>
            <person name="Chovatia M."/>
            <person name="Adam C."/>
            <person name="LaButti K."/>
            <person name="Lipzen A."/>
            <person name="Riley R."/>
            <person name="Grigoriev I.V."/>
            <person name="Nagy L.G."/>
        </authorList>
    </citation>
    <scope>NUCLEOTIDE SEQUENCE [LARGE SCALE GENOMIC DNA]</scope>
    <source>
        <strain evidence="5 6">NL-1724</strain>
    </source>
</reference>
<dbReference type="Pfam" id="PF00172">
    <property type="entry name" value="Zn_clus"/>
    <property type="match status" value="1"/>
</dbReference>
<feature type="region of interest" description="Disordered" evidence="3">
    <location>
        <begin position="694"/>
        <end position="726"/>
    </location>
</feature>
<dbReference type="GO" id="GO:0006351">
    <property type="term" value="P:DNA-templated transcription"/>
    <property type="evidence" value="ECO:0007669"/>
    <property type="project" value="InterPro"/>
</dbReference>